<gene>
    <name evidence="1" type="ORF">DVH24_021366</name>
</gene>
<evidence type="ECO:0000313" key="2">
    <source>
        <dbReference type="Proteomes" id="UP000290289"/>
    </source>
</evidence>
<dbReference type="AlphaFoldDB" id="A0A498K0X7"/>
<dbReference type="EMBL" id="RDQH01000331">
    <property type="protein sequence ID" value="RXH99564.1"/>
    <property type="molecule type" value="Genomic_DNA"/>
</dbReference>
<reference evidence="1 2" key="1">
    <citation type="submission" date="2018-10" db="EMBL/GenBank/DDBJ databases">
        <title>A high-quality apple genome assembly.</title>
        <authorList>
            <person name="Hu J."/>
        </authorList>
    </citation>
    <scope>NUCLEOTIDE SEQUENCE [LARGE SCALE GENOMIC DNA]</scope>
    <source>
        <strain evidence="2">cv. HFTH1</strain>
        <tissue evidence="1">Young leaf</tissue>
    </source>
</reference>
<sequence>MSHDQLSNTLLETGQMTTNTIYVAELDCPAVQAFIFKENLGESYKQTMIHKETKKKLNGNLILRQEIRPMQKLWVLNTRFKRANKKDSTTSVKHIIDKHHLIMYLLLLYDAIKDWLIIREQVT</sequence>
<protein>
    <submittedName>
        <fullName evidence="1">Uncharacterized protein</fullName>
    </submittedName>
</protein>
<comment type="caution">
    <text evidence="1">The sequence shown here is derived from an EMBL/GenBank/DDBJ whole genome shotgun (WGS) entry which is preliminary data.</text>
</comment>
<evidence type="ECO:0000313" key="1">
    <source>
        <dbReference type="EMBL" id="RXH99564.1"/>
    </source>
</evidence>
<name>A0A498K0X7_MALDO</name>
<organism evidence="1 2">
    <name type="scientific">Malus domestica</name>
    <name type="common">Apple</name>
    <name type="synonym">Pyrus malus</name>
    <dbReference type="NCBI Taxonomy" id="3750"/>
    <lineage>
        <taxon>Eukaryota</taxon>
        <taxon>Viridiplantae</taxon>
        <taxon>Streptophyta</taxon>
        <taxon>Embryophyta</taxon>
        <taxon>Tracheophyta</taxon>
        <taxon>Spermatophyta</taxon>
        <taxon>Magnoliopsida</taxon>
        <taxon>eudicotyledons</taxon>
        <taxon>Gunneridae</taxon>
        <taxon>Pentapetalae</taxon>
        <taxon>rosids</taxon>
        <taxon>fabids</taxon>
        <taxon>Rosales</taxon>
        <taxon>Rosaceae</taxon>
        <taxon>Amygdaloideae</taxon>
        <taxon>Maleae</taxon>
        <taxon>Malus</taxon>
    </lineage>
</organism>
<keyword evidence="2" id="KW-1185">Reference proteome</keyword>
<accession>A0A498K0X7</accession>
<dbReference type="Proteomes" id="UP000290289">
    <property type="component" value="Chromosome 5"/>
</dbReference>
<proteinExistence type="predicted"/>